<dbReference type="Proteomes" id="UP000179241">
    <property type="component" value="Unassembled WGS sequence"/>
</dbReference>
<dbReference type="PANTHER" id="PTHR43398:SF1">
    <property type="entry name" value="DOLICHOL-PHOSPHATE MANNOSYLTRANSFERASE SUBUNIT 1"/>
    <property type="match status" value="1"/>
</dbReference>
<evidence type="ECO:0000256" key="8">
    <source>
        <dbReference type="SAM" id="Phobius"/>
    </source>
</evidence>
<keyword evidence="7 8" id="KW-0472">Membrane</keyword>
<keyword evidence="6 8" id="KW-1133">Transmembrane helix</keyword>
<keyword evidence="5 8" id="KW-0812">Transmembrane</keyword>
<feature type="domain" description="GtrA/DPMS transmembrane" evidence="10">
    <location>
        <begin position="256"/>
        <end position="376"/>
    </location>
</feature>
<dbReference type="Gene3D" id="3.90.550.10">
    <property type="entry name" value="Spore Coat Polysaccharide Biosynthesis Protein SpsA, Chain A"/>
    <property type="match status" value="1"/>
</dbReference>
<evidence type="ECO:0000256" key="7">
    <source>
        <dbReference type="ARBA" id="ARBA00023136"/>
    </source>
</evidence>
<evidence type="ECO:0000256" key="4">
    <source>
        <dbReference type="ARBA" id="ARBA00022679"/>
    </source>
</evidence>
<feature type="domain" description="Glycosyltransferase 2-like" evidence="9">
    <location>
        <begin position="12"/>
        <end position="180"/>
    </location>
</feature>
<comment type="caution">
    <text evidence="11">The sequence shown here is derived from an EMBL/GenBank/DDBJ whole genome shotgun (WGS) entry which is preliminary data.</text>
</comment>
<evidence type="ECO:0000313" key="12">
    <source>
        <dbReference type="Proteomes" id="UP000179241"/>
    </source>
</evidence>
<feature type="transmembrane region" description="Helical" evidence="8">
    <location>
        <begin position="321"/>
        <end position="341"/>
    </location>
</feature>
<dbReference type="Pfam" id="PF00535">
    <property type="entry name" value="Glycos_transf_2"/>
    <property type="match status" value="1"/>
</dbReference>
<evidence type="ECO:0000259" key="9">
    <source>
        <dbReference type="Pfam" id="PF00535"/>
    </source>
</evidence>
<dbReference type="InterPro" id="IPR039528">
    <property type="entry name" value="DPM1-like"/>
</dbReference>
<sequence length="383" mass="43209">MSKDRAMDKVVIVMAAWNEAENIKRMIDTLFDDVFPKVPAEMHLLVADNHSTDGMTEIVEGEMKKRPNLHIVQQGEAKGLGNAYVVAFKYAMNELKADAVMEMDADGQHPPEFVKPMIEAYLNGADYVIGSRYIKGGSIPKEWGFTRKAFSYFGNLIIRLSWLKFSLHDGTTGFRLTRVKGVLDQIKLDNLLAKERFAYKIDLLYQSLKLAKKWVEVPLAFRPRTTDKSKFNTKETIASLKVTFAIAIRDKVQFIKFGTVGFIGYLVNAFGLKFMTSINAPGLLAWSIPVELSIISNFILNNIWTFKEEKITGVTKIAKKFLAFNGTSMGALLIQTVAGTIGDLVFGKGARQILLPFIIVFLVLPYNYFMYTLVIWKTKKVVQ</sequence>
<proteinExistence type="inferred from homology"/>
<keyword evidence="4" id="KW-0808">Transferase</keyword>
<feature type="transmembrane region" description="Helical" evidence="8">
    <location>
        <begin position="353"/>
        <end position="376"/>
    </location>
</feature>
<feature type="transmembrane region" description="Helical" evidence="8">
    <location>
        <begin position="254"/>
        <end position="271"/>
    </location>
</feature>
<protein>
    <recommendedName>
        <fullName evidence="13">Glycosyltransferase 2-like domain-containing protein</fullName>
    </recommendedName>
</protein>
<dbReference type="PANTHER" id="PTHR43398">
    <property type="entry name" value="DOLICHOL-PHOSPHATE MANNOSYLTRANSFERASE SUBUNIT 1"/>
    <property type="match status" value="1"/>
</dbReference>
<dbReference type="InterPro" id="IPR007267">
    <property type="entry name" value="GtrA_DPMS_TM"/>
</dbReference>
<reference evidence="11 12" key="1">
    <citation type="journal article" date="2016" name="Nat. Commun.">
        <title>Thousands of microbial genomes shed light on interconnected biogeochemical processes in an aquifer system.</title>
        <authorList>
            <person name="Anantharaman K."/>
            <person name="Brown C.T."/>
            <person name="Hug L.A."/>
            <person name="Sharon I."/>
            <person name="Castelle C.J."/>
            <person name="Probst A.J."/>
            <person name="Thomas B.C."/>
            <person name="Singh A."/>
            <person name="Wilkins M.J."/>
            <person name="Karaoz U."/>
            <person name="Brodie E.L."/>
            <person name="Williams K.H."/>
            <person name="Hubbard S.S."/>
            <person name="Banfield J.F."/>
        </authorList>
    </citation>
    <scope>NUCLEOTIDE SEQUENCE [LARGE SCALE GENOMIC DNA]</scope>
</reference>
<evidence type="ECO:0000259" key="10">
    <source>
        <dbReference type="Pfam" id="PF04138"/>
    </source>
</evidence>
<dbReference type="GO" id="GO:0016020">
    <property type="term" value="C:membrane"/>
    <property type="evidence" value="ECO:0007669"/>
    <property type="project" value="UniProtKB-SubCell"/>
</dbReference>
<evidence type="ECO:0000256" key="3">
    <source>
        <dbReference type="ARBA" id="ARBA00022676"/>
    </source>
</evidence>
<dbReference type="InterPro" id="IPR001173">
    <property type="entry name" value="Glyco_trans_2-like"/>
</dbReference>
<dbReference type="Pfam" id="PF04138">
    <property type="entry name" value="GtrA_DPMS_TM"/>
    <property type="match status" value="1"/>
</dbReference>
<dbReference type="GO" id="GO:0009247">
    <property type="term" value="P:glycolipid biosynthetic process"/>
    <property type="evidence" value="ECO:0007669"/>
    <property type="project" value="TreeGrafter"/>
</dbReference>
<dbReference type="SUPFAM" id="SSF53448">
    <property type="entry name" value="Nucleotide-diphospho-sugar transferases"/>
    <property type="match status" value="1"/>
</dbReference>
<dbReference type="EMBL" id="MGHU01000006">
    <property type="protein sequence ID" value="OGM78067.1"/>
    <property type="molecule type" value="Genomic_DNA"/>
</dbReference>
<evidence type="ECO:0000256" key="5">
    <source>
        <dbReference type="ARBA" id="ARBA00022692"/>
    </source>
</evidence>
<comment type="subcellular location">
    <subcellularLocation>
        <location evidence="1">Membrane</location>
        <topology evidence="1">Multi-pass membrane protein</topology>
    </subcellularLocation>
</comment>
<dbReference type="AlphaFoldDB" id="A0A1F8CP19"/>
<evidence type="ECO:0000313" key="11">
    <source>
        <dbReference type="EMBL" id="OGM78067.1"/>
    </source>
</evidence>
<evidence type="ECO:0000256" key="2">
    <source>
        <dbReference type="ARBA" id="ARBA00006739"/>
    </source>
</evidence>
<name>A0A1F8CP19_9BACT</name>
<gene>
    <name evidence="11" type="ORF">A2188_03390</name>
</gene>
<dbReference type="GO" id="GO:0000271">
    <property type="term" value="P:polysaccharide biosynthetic process"/>
    <property type="evidence" value="ECO:0007669"/>
    <property type="project" value="InterPro"/>
</dbReference>
<dbReference type="GO" id="GO:0004582">
    <property type="term" value="F:dolichyl-phosphate beta-D-mannosyltransferase activity"/>
    <property type="evidence" value="ECO:0007669"/>
    <property type="project" value="InterPro"/>
</dbReference>
<evidence type="ECO:0008006" key="13">
    <source>
        <dbReference type="Google" id="ProtNLM"/>
    </source>
</evidence>
<keyword evidence="3" id="KW-0328">Glycosyltransferase</keyword>
<feature type="transmembrane region" description="Helical" evidence="8">
    <location>
        <begin position="283"/>
        <end position="300"/>
    </location>
</feature>
<accession>A0A1F8CP19</accession>
<evidence type="ECO:0000256" key="1">
    <source>
        <dbReference type="ARBA" id="ARBA00004141"/>
    </source>
</evidence>
<comment type="similarity">
    <text evidence="2">Belongs to the glycosyltransferase 2 family.</text>
</comment>
<dbReference type="InterPro" id="IPR029044">
    <property type="entry name" value="Nucleotide-diphossugar_trans"/>
</dbReference>
<evidence type="ECO:0000256" key="6">
    <source>
        <dbReference type="ARBA" id="ARBA00022989"/>
    </source>
</evidence>
<organism evidence="11 12">
    <name type="scientific">Candidatus Woesebacteria bacterium RIFOXYA1_FULL_43_9</name>
    <dbReference type="NCBI Taxonomy" id="1802534"/>
    <lineage>
        <taxon>Bacteria</taxon>
        <taxon>Candidatus Woeseibacteriota</taxon>
    </lineage>
</organism>